<dbReference type="RefSeq" id="WP_194702116.1">
    <property type="nucleotide sequence ID" value="NZ_JADKNH010000007.1"/>
</dbReference>
<dbReference type="NCBIfam" id="NF002270">
    <property type="entry name" value="PRK01202.1"/>
    <property type="match status" value="1"/>
</dbReference>
<dbReference type="InterPro" id="IPR002930">
    <property type="entry name" value="GCV_H"/>
</dbReference>
<dbReference type="HAMAP" id="MF_00272">
    <property type="entry name" value="GcvH"/>
    <property type="match status" value="1"/>
</dbReference>
<evidence type="ECO:0000256" key="1">
    <source>
        <dbReference type="ARBA" id="ARBA00009249"/>
    </source>
</evidence>
<dbReference type="PROSITE" id="PS00189">
    <property type="entry name" value="LIPOYL"/>
    <property type="match status" value="1"/>
</dbReference>
<dbReference type="EMBL" id="JADKNH010000007">
    <property type="protein sequence ID" value="MBF4693875.1"/>
    <property type="molecule type" value="Genomic_DNA"/>
</dbReference>
<dbReference type="Proteomes" id="UP000614200">
    <property type="component" value="Unassembled WGS sequence"/>
</dbReference>
<comment type="function">
    <text evidence="3">The glycine cleavage system catalyzes the degradation of glycine. The H protein shuttles the methylamine group of glycine from the P protein to the T protein.</text>
</comment>
<organism evidence="5 6">
    <name type="scientific">Fusibacter ferrireducens</name>
    <dbReference type="NCBI Taxonomy" id="2785058"/>
    <lineage>
        <taxon>Bacteria</taxon>
        <taxon>Bacillati</taxon>
        <taxon>Bacillota</taxon>
        <taxon>Clostridia</taxon>
        <taxon>Eubacteriales</taxon>
        <taxon>Eubacteriales Family XII. Incertae Sedis</taxon>
        <taxon>Fusibacter</taxon>
    </lineage>
</organism>
<evidence type="ECO:0000313" key="6">
    <source>
        <dbReference type="Proteomes" id="UP000614200"/>
    </source>
</evidence>
<dbReference type="CDD" id="cd06848">
    <property type="entry name" value="GCS_H"/>
    <property type="match status" value="1"/>
</dbReference>
<dbReference type="InterPro" id="IPR003016">
    <property type="entry name" value="2-oxoA_DH_lipoyl-BS"/>
</dbReference>
<protein>
    <recommendedName>
        <fullName evidence="3">Glycine cleavage system H protein</fullName>
    </recommendedName>
</protein>
<evidence type="ECO:0000259" key="4">
    <source>
        <dbReference type="PROSITE" id="PS50968"/>
    </source>
</evidence>
<keyword evidence="2 3" id="KW-0450">Lipoyl</keyword>
<comment type="similarity">
    <text evidence="1 3">Belongs to the GcvH family.</text>
</comment>
<feature type="modified residue" description="N6-lipoyllysine" evidence="3">
    <location>
        <position position="63"/>
    </location>
</feature>
<evidence type="ECO:0000256" key="2">
    <source>
        <dbReference type="ARBA" id="ARBA00022823"/>
    </source>
</evidence>
<dbReference type="SUPFAM" id="SSF51230">
    <property type="entry name" value="Single hybrid motif"/>
    <property type="match status" value="1"/>
</dbReference>
<comment type="cofactor">
    <cofactor evidence="3">
        <name>(R)-lipoate</name>
        <dbReference type="ChEBI" id="CHEBI:83088"/>
    </cofactor>
    <text evidence="3">Binds 1 lipoyl cofactor covalently.</text>
</comment>
<reference evidence="5 6" key="1">
    <citation type="submission" date="2020-11" db="EMBL/GenBank/DDBJ databases">
        <title>Fusibacter basophilias sp. nov.</title>
        <authorList>
            <person name="Qiu D."/>
        </authorList>
    </citation>
    <scope>NUCLEOTIDE SEQUENCE [LARGE SCALE GENOMIC DNA]</scope>
    <source>
        <strain evidence="5 6">Q10-2</strain>
    </source>
</reference>
<dbReference type="InterPro" id="IPR017453">
    <property type="entry name" value="GCV_H_sub"/>
</dbReference>
<name>A0ABR9ZTV1_9FIRM</name>
<dbReference type="PANTHER" id="PTHR11715">
    <property type="entry name" value="GLYCINE CLEAVAGE SYSTEM H PROTEIN"/>
    <property type="match status" value="1"/>
</dbReference>
<gene>
    <name evidence="3 5" type="primary">gcvH</name>
    <name evidence="5" type="ORF">ISU02_12210</name>
</gene>
<dbReference type="PROSITE" id="PS50968">
    <property type="entry name" value="BIOTINYL_LIPOYL"/>
    <property type="match status" value="1"/>
</dbReference>
<dbReference type="PANTHER" id="PTHR11715:SF3">
    <property type="entry name" value="GLYCINE CLEAVAGE SYSTEM H PROTEIN-RELATED"/>
    <property type="match status" value="1"/>
</dbReference>
<evidence type="ECO:0000256" key="3">
    <source>
        <dbReference type="HAMAP-Rule" id="MF_00272"/>
    </source>
</evidence>
<accession>A0ABR9ZTV1</accession>
<dbReference type="InterPro" id="IPR000089">
    <property type="entry name" value="Biotin_lipoyl"/>
</dbReference>
<feature type="domain" description="Lipoyl-binding" evidence="4">
    <location>
        <begin position="22"/>
        <end position="103"/>
    </location>
</feature>
<comment type="caution">
    <text evidence="5">The sequence shown here is derived from an EMBL/GenBank/DDBJ whole genome shotgun (WGS) entry which is preliminary data.</text>
</comment>
<dbReference type="InterPro" id="IPR011053">
    <property type="entry name" value="Single_hybrid_motif"/>
</dbReference>
<dbReference type="InterPro" id="IPR033753">
    <property type="entry name" value="GCV_H/Fam206"/>
</dbReference>
<comment type="subunit">
    <text evidence="3">The glycine cleavage system is composed of four proteins: P, T, L and H.</text>
</comment>
<dbReference type="NCBIfam" id="TIGR00527">
    <property type="entry name" value="gcvH"/>
    <property type="match status" value="1"/>
</dbReference>
<keyword evidence="6" id="KW-1185">Reference proteome</keyword>
<dbReference type="Gene3D" id="2.40.50.100">
    <property type="match status" value="1"/>
</dbReference>
<evidence type="ECO:0000313" key="5">
    <source>
        <dbReference type="EMBL" id="MBF4693875.1"/>
    </source>
</evidence>
<dbReference type="Pfam" id="PF01597">
    <property type="entry name" value="GCV_H"/>
    <property type="match status" value="1"/>
</dbReference>
<proteinExistence type="inferred from homology"/>
<sequence>MKVLSGLYYTKDHEWVKVEDETALVGVTDFAQNSLGSIVYVELPEMDEAFEVEESFGTIESVKAASDMLMPVSGTIVEVNEALDDDPSLVNTAPYENWIIKISLSDTTELDELMNAEEYEAYCNEEA</sequence>